<evidence type="ECO:0000313" key="14">
    <source>
        <dbReference type="Proteomes" id="UP000639010"/>
    </source>
</evidence>
<keyword evidence="6 11" id="KW-0812">Transmembrane</keyword>
<sequence length="348" mass="35354">MEGVHGKNHPPHPGQPFQARQCLVSVLCALLVHALALTAFGIWLGSGGAGSNGPMLMALELSGGGAGGGTSSGGQAGADESSLLPLLGDSATEPSSARTQGPPPTPPAPEAQNPVTEASSAPALPATPKTPAQTPISQARVEPNPPKQIPTKQPPVRQPVPEPKIQTPERTPDAGLVTADSPPDPVLNSPGDRTEHPEARKVQAGTPKLQAGAASPPQGTGQENRPGAAGAGTGVGARGSGGNRPSGSDGAGDSLVKFGTPGGPGIVRMALPRYPHEARRLGKEGIVVLRLALDEAGAVRDVEVLRGEGFGMEEASREAVLLSRFRPATIKGRPVACQVILPIHFKLR</sequence>
<keyword evidence="14" id="KW-1185">Reference proteome</keyword>
<dbReference type="SUPFAM" id="SSF74653">
    <property type="entry name" value="TolA/TonB C-terminal domain"/>
    <property type="match status" value="1"/>
</dbReference>
<dbReference type="InterPro" id="IPR006260">
    <property type="entry name" value="TonB/TolA_C"/>
</dbReference>
<evidence type="ECO:0000256" key="5">
    <source>
        <dbReference type="ARBA" id="ARBA00022519"/>
    </source>
</evidence>
<comment type="caution">
    <text evidence="13">The sequence shown here is derived from an EMBL/GenBank/DDBJ whole genome shotgun (WGS) entry which is preliminary data.</text>
</comment>
<evidence type="ECO:0000256" key="7">
    <source>
        <dbReference type="ARBA" id="ARBA00022927"/>
    </source>
</evidence>
<evidence type="ECO:0000313" key="13">
    <source>
        <dbReference type="EMBL" id="MBE1423975.1"/>
    </source>
</evidence>
<evidence type="ECO:0000256" key="6">
    <source>
        <dbReference type="ARBA" id="ARBA00022692"/>
    </source>
</evidence>
<keyword evidence="3" id="KW-0813">Transport</keyword>
<keyword evidence="5" id="KW-0997">Cell inner membrane</keyword>
<proteinExistence type="inferred from homology"/>
<dbReference type="PRINTS" id="PR01374">
    <property type="entry name" value="TONBPROTEIN"/>
</dbReference>
<name>A0ABR9GZT1_9BACT</name>
<keyword evidence="7" id="KW-0653">Protein transport</keyword>
<evidence type="ECO:0000256" key="1">
    <source>
        <dbReference type="ARBA" id="ARBA00004383"/>
    </source>
</evidence>
<dbReference type="NCBIfam" id="TIGR01352">
    <property type="entry name" value="tonB_Cterm"/>
    <property type="match status" value="1"/>
</dbReference>
<reference evidence="13 14" key="1">
    <citation type="submission" date="2020-10" db="EMBL/GenBank/DDBJ databases">
        <title>Genomic Encyclopedia of Type Strains, Phase IV (KMG-IV): sequencing the most valuable type-strain genomes for metagenomic binning, comparative biology and taxonomic classification.</title>
        <authorList>
            <person name="Goeker M."/>
        </authorList>
    </citation>
    <scope>NUCLEOTIDE SEQUENCE [LARGE SCALE GENOMIC DNA]</scope>
    <source>
        <strain evidence="13 14">DSM 4194</strain>
    </source>
</reference>
<keyword evidence="9 11" id="KW-0472">Membrane</keyword>
<evidence type="ECO:0000256" key="8">
    <source>
        <dbReference type="ARBA" id="ARBA00022989"/>
    </source>
</evidence>
<feature type="region of interest" description="Disordered" evidence="10">
    <location>
        <begin position="65"/>
        <end position="255"/>
    </location>
</feature>
<dbReference type="Proteomes" id="UP000639010">
    <property type="component" value="Unassembled WGS sequence"/>
</dbReference>
<feature type="compositionally biased region" description="Low complexity" evidence="10">
    <location>
        <begin position="116"/>
        <end position="135"/>
    </location>
</feature>
<evidence type="ECO:0000256" key="2">
    <source>
        <dbReference type="ARBA" id="ARBA00006555"/>
    </source>
</evidence>
<comment type="subcellular location">
    <subcellularLocation>
        <location evidence="1">Cell inner membrane</location>
        <topology evidence="1">Single-pass membrane protein</topology>
        <orientation evidence="1">Periplasmic side</orientation>
    </subcellularLocation>
</comment>
<keyword evidence="8 11" id="KW-1133">Transmembrane helix</keyword>
<feature type="compositionally biased region" description="Basic and acidic residues" evidence="10">
    <location>
        <begin position="192"/>
        <end position="201"/>
    </location>
</feature>
<organism evidence="13 14">
    <name type="scientific">Desulfomicrobium macestii</name>
    <dbReference type="NCBI Taxonomy" id="90731"/>
    <lineage>
        <taxon>Bacteria</taxon>
        <taxon>Pseudomonadati</taxon>
        <taxon>Thermodesulfobacteriota</taxon>
        <taxon>Desulfovibrionia</taxon>
        <taxon>Desulfovibrionales</taxon>
        <taxon>Desulfomicrobiaceae</taxon>
        <taxon>Desulfomicrobium</taxon>
    </lineage>
</organism>
<dbReference type="InterPro" id="IPR003538">
    <property type="entry name" value="TonB"/>
</dbReference>
<accession>A0ABR9GZT1</accession>
<dbReference type="Gene3D" id="3.30.1150.10">
    <property type="match status" value="1"/>
</dbReference>
<feature type="compositionally biased region" description="Gly residues" evidence="10">
    <location>
        <begin position="65"/>
        <end position="76"/>
    </location>
</feature>
<evidence type="ECO:0000256" key="11">
    <source>
        <dbReference type="SAM" id="Phobius"/>
    </source>
</evidence>
<evidence type="ECO:0000256" key="9">
    <source>
        <dbReference type="ARBA" id="ARBA00023136"/>
    </source>
</evidence>
<dbReference type="PANTHER" id="PTHR33446:SF14">
    <property type="entry name" value="PROTEIN TONB"/>
    <property type="match status" value="1"/>
</dbReference>
<comment type="similarity">
    <text evidence="2">Belongs to the TonB family.</text>
</comment>
<feature type="compositionally biased region" description="Pro residues" evidence="10">
    <location>
        <begin position="143"/>
        <end position="162"/>
    </location>
</feature>
<dbReference type="InterPro" id="IPR037682">
    <property type="entry name" value="TonB_C"/>
</dbReference>
<dbReference type="Pfam" id="PF03544">
    <property type="entry name" value="TonB_C"/>
    <property type="match status" value="1"/>
</dbReference>
<feature type="compositionally biased region" description="Gly residues" evidence="10">
    <location>
        <begin position="229"/>
        <end position="244"/>
    </location>
</feature>
<gene>
    <name evidence="13" type="ORF">H4684_000599</name>
</gene>
<dbReference type="EMBL" id="JADBGG010000003">
    <property type="protein sequence ID" value="MBE1423975.1"/>
    <property type="molecule type" value="Genomic_DNA"/>
</dbReference>
<keyword evidence="4" id="KW-1003">Cell membrane</keyword>
<evidence type="ECO:0000256" key="10">
    <source>
        <dbReference type="SAM" id="MobiDB-lite"/>
    </source>
</evidence>
<protein>
    <submittedName>
        <fullName evidence="13">Protein TonB</fullName>
    </submittedName>
</protein>
<dbReference type="InterPro" id="IPR051045">
    <property type="entry name" value="TonB-dependent_transducer"/>
</dbReference>
<feature type="domain" description="TonB C-terminal" evidence="12">
    <location>
        <begin position="259"/>
        <end position="348"/>
    </location>
</feature>
<dbReference type="PANTHER" id="PTHR33446">
    <property type="entry name" value="PROTEIN TONB-RELATED"/>
    <property type="match status" value="1"/>
</dbReference>
<dbReference type="RefSeq" id="WP_192622766.1">
    <property type="nucleotide sequence ID" value="NZ_JADBGG010000003.1"/>
</dbReference>
<evidence type="ECO:0000256" key="3">
    <source>
        <dbReference type="ARBA" id="ARBA00022448"/>
    </source>
</evidence>
<evidence type="ECO:0000259" key="12">
    <source>
        <dbReference type="PROSITE" id="PS52015"/>
    </source>
</evidence>
<evidence type="ECO:0000256" key="4">
    <source>
        <dbReference type="ARBA" id="ARBA00022475"/>
    </source>
</evidence>
<dbReference type="PROSITE" id="PS52015">
    <property type="entry name" value="TONB_CTD"/>
    <property type="match status" value="1"/>
</dbReference>
<feature type="transmembrane region" description="Helical" evidence="11">
    <location>
        <begin position="22"/>
        <end position="44"/>
    </location>
</feature>